<dbReference type="Proteomes" id="UP001377972">
    <property type="component" value="Unassembled WGS sequence"/>
</dbReference>
<comment type="caution">
    <text evidence="2">The sequence shown here is derived from an EMBL/GenBank/DDBJ whole genome shotgun (WGS) entry which is preliminary data.</text>
</comment>
<sequence>MFTNKKSLLALSVASAFALTGCFSDDDNNKPVPDDGGDGGDGGVVVVAPETPAALTFVVSGSVVQSNDDDEFDVIGDATIKFLESGVLSTNIVDVEGNQVQTLDVGDEGSFLVTRKSGSSTDSVTAIVSAPGFVTKAFSLDLSNEDDNDVLVAQFLLTPTDEEGLASTTTTSSDITGSTTTAEIVADASAEGSSLASATLPTGITLQDADGQPVTGAEVALNVLGTDPSTETKSLVLPEGLNSDDSSANIAVPVSLANVTLSVDGNSVKKFAGDTLNVTLAAPADLDAGEVLSVSSLDEETGIWMPETFPVTKGTGTVSFETDHLTWFSVNKSVPVCTDGLTVNFTGDAVPAGGLTLAAYSADGFLWSRVGAGSTSRVVPPGFLKRYGISSEATATVVVFDRDGAIWGETDGEVAVCGTVNDFALAAPYTLVNKTLTITGSCANDSDVAVDVTNSAVRYKRDGKAVRTALKDADGNFQLTNLREGEDYEVTVNFRGLPLEGSNTISLDAVTGDDLTENFEFTCPEVTGSGGSGGSGGTGG</sequence>
<feature type="signal peptide" evidence="1">
    <location>
        <begin position="1"/>
        <end position="18"/>
    </location>
</feature>
<dbReference type="EMBL" id="JAQPZS010000011">
    <property type="protein sequence ID" value="MEJ6496928.1"/>
    <property type="molecule type" value="Genomic_DNA"/>
</dbReference>
<gene>
    <name evidence="2" type="ORF">PQI24_12840</name>
</gene>
<feature type="chain" id="PRO_5046237943" description="Carboxypeptidase regulatory-like domain-containing protein" evidence="1">
    <location>
        <begin position="19"/>
        <end position="540"/>
    </location>
</feature>
<dbReference type="PROSITE" id="PS51257">
    <property type="entry name" value="PROKAR_LIPOPROTEIN"/>
    <property type="match status" value="1"/>
</dbReference>
<evidence type="ECO:0000256" key="1">
    <source>
        <dbReference type="SAM" id="SignalP"/>
    </source>
</evidence>
<name>A0ABU8SV56_9GAMM</name>
<keyword evidence="3" id="KW-1185">Reference proteome</keyword>
<reference evidence="2 3" key="1">
    <citation type="submission" date="2023-01" db="EMBL/GenBank/DDBJ databases">
        <title>Trichodesmium-associated heterotrophic epibiont bacteria.</title>
        <authorList>
            <person name="Cleveland C.S."/>
            <person name="Webb E.A."/>
        </authorList>
    </citation>
    <scope>NUCLEOTIDE SEQUENCE [LARGE SCALE GENOMIC DNA]</scope>
    <source>
        <strain evidence="2 3">USCH2</strain>
    </source>
</reference>
<evidence type="ECO:0000313" key="2">
    <source>
        <dbReference type="EMBL" id="MEJ6496928.1"/>
    </source>
</evidence>
<proteinExistence type="predicted"/>
<organism evidence="2 3">
    <name type="scientific">Pseudoalteromonas lipolytica</name>
    <dbReference type="NCBI Taxonomy" id="570156"/>
    <lineage>
        <taxon>Bacteria</taxon>
        <taxon>Pseudomonadati</taxon>
        <taxon>Pseudomonadota</taxon>
        <taxon>Gammaproteobacteria</taxon>
        <taxon>Alteromonadales</taxon>
        <taxon>Pseudoalteromonadaceae</taxon>
        <taxon>Pseudoalteromonas</taxon>
    </lineage>
</organism>
<dbReference type="RefSeq" id="WP_294412013.1">
    <property type="nucleotide sequence ID" value="NZ_JAQPZS010000011.1"/>
</dbReference>
<evidence type="ECO:0000313" key="3">
    <source>
        <dbReference type="Proteomes" id="UP001377972"/>
    </source>
</evidence>
<keyword evidence="1" id="KW-0732">Signal</keyword>
<protein>
    <recommendedName>
        <fullName evidence="4">Carboxypeptidase regulatory-like domain-containing protein</fullName>
    </recommendedName>
</protein>
<evidence type="ECO:0008006" key="4">
    <source>
        <dbReference type="Google" id="ProtNLM"/>
    </source>
</evidence>
<accession>A0ABU8SV56</accession>